<evidence type="ECO:0000313" key="1">
    <source>
        <dbReference type="EMBL" id="QDU60481.1"/>
    </source>
</evidence>
<accession>A0A518B0I7</accession>
<dbReference type="EMBL" id="CP036279">
    <property type="protein sequence ID" value="QDU60481.1"/>
    <property type="molecule type" value="Genomic_DNA"/>
</dbReference>
<dbReference type="RefSeq" id="WP_145256381.1">
    <property type="nucleotide sequence ID" value="NZ_CP036279.1"/>
</dbReference>
<gene>
    <name evidence="1" type="ORF">Pan216_13220</name>
</gene>
<dbReference type="KEGG" id="knv:Pan216_13220"/>
<sequence>MSLESRVERLEKEARLWRRVALTLGVVIAVVIGCSAKTVERTKFDAITVRRLRVVNSDSVLVARFGCENGELPSLWMQDTSGTASTNITMEEGGTKIRLENDQRRVVDLSASASGNLSLGFSKADSNSAPYAEAIVGIDGKAKLKGFGR</sequence>
<evidence type="ECO:0000313" key="2">
    <source>
        <dbReference type="Proteomes" id="UP000317093"/>
    </source>
</evidence>
<dbReference type="Proteomes" id="UP000317093">
    <property type="component" value="Chromosome"/>
</dbReference>
<keyword evidence="2" id="KW-1185">Reference proteome</keyword>
<organism evidence="1 2">
    <name type="scientific">Kolteria novifilia</name>
    <dbReference type="NCBI Taxonomy" id="2527975"/>
    <lineage>
        <taxon>Bacteria</taxon>
        <taxon>Pseudomonadati</taxon>
        <taxon>Planctomycetota</taxon>
        <taxon>Planctomycetia</taxon>
        <taxon>Kolteriales</taxon>
        <taxon>Kolteriaceae</taxon>
        <taxon>Kolteria</taxon>
    </lineage>
</organism>
<reference evidence="1 2" key="1">
    <citation type="submission" date="2019-02" db="EMBL/GenBank/DDBJ databases">
        <title>Deep-cultivation of Planctomycetes and their phenomic and genomic characterization uncovers novel biology.</title>
        <authorList>
            <person name="Wiegand S."/>
            <person name="Jogler M."/>
            <person name="Boedeker C."/>
            <person name="Pinto D."/>
            <person name="Vollmers J."/>
            <person name="Rivas-Marin E."/>
            <person name="Kohn T."/>
            <person name="Peeters S.H."/>
            <person name="Heuer A."/>
            <person name="Rast P."/>
            <person name="Oberbeckmann S."/>
            <person name="Bunk B."/>
            <person name="Jeske O."/>
            <person name="Meyerdierks A."/>
            <person name="Storesund J.E."/>
            <person name="Kallscheuer N."/>
            <person name="Luecker S."/>
            <person name="Lage O.M."/>
            <person name="Pohl T."/>
            <person name="Merkel B.J."/>
            <person name="Hornburger P."/>
            <person name="Mueller R.-W."/>
            <person name="Bruemmer F."/>
            <person name="Labrenz M."/>
            <person name="Spormann A.M."/>
            <person name="Op den Camp H."/>
            <person name="Overmann J."/>
            <person name="Amann R."/>
            <person name="Jetten M.S.M."/>
            <person name="Mascher T."/>
            <person name="Medema M.H."/>
            <person name="Devos D.P."/>
            <person name="Kaster A.-K."/>
            <person name="Ovreas L."/>
            <person name="Rohde M."/>
            <person name="Galperin M.Y."/>
            <person name="Jogler C."/>
        </authorList>
    </citation>
    <scope>NUCLEOTIDE SEQUENCE [LARGE SCALE GENOMIC DNA]</scope>
    <source>
        <strain evidence="1 2">Pan216</strain>
    </source>
</reference>
<proteinExistence type="predicted"/>
<protein>
    <submittedName>
        <fullName evidence="1">Uncharacterized protein</fullName>
    </submittedName>
</protein>
<name>A0A518B0I7_9BACT</name>
<dbReference type="AlphaFoldDB" id="A0A518B0I7"/>
<dbReference type="PROSITE" id="PS51257">
    <property type="entry name" value="PROKAR_LIPOPROTEIN"/>
    <property type="match status" value="1"/>
</dbReference>